<accession>A0A397NJ78</accession>
<dbReference type="AlphaFoldDB" id="A0A397NJ78"/>
<dbReference type="Proteomes" id="UP000266568">
    <property type="component" value="Unassembled WGS sequence"/>
</dbReference>
<sequence length="31" mass="3639">MITVPNATDQRAQLLRYTDGNILLHWLTVER</sequence>
<evidence type="ECO:0000313" key="1">
    <source>
        <dbReference type="EMBL" id="RIA37560.1"/>
    </source>
</evidence>
<keyword evidence="2" id="KW-1185">Reference proteome</keyword>
<dbReference type="EMBL" id="QXDC01000004">
    <property type="protein sequence ID" value="RIA37560.1"/>
    <property type="molecule type" value="Genomic_DNA"/>
</dbReference>
<protein>
    <submittedName>
        <fullName evidence="1">Uncharacterized protein</fullName>
    </submittedName>
</protein>
<name>A0A397NJ78_9SPHN</name>
<gene>
    <name evidence="1" type="ORF">DFR49_3446</name>
</gene>
<proteinExistence type="predicted"/>
<evidence type="ECO:0000313" key="2">
    <source>
        <dbReference type="Proteomes" id="UP000266568"/>
    </source>
</evidence>
<comment type="caution">
    <text evidence="1">The sequence shown here is derived from an EMBL/GenBank/DDBJ whole genome shotgun (WGS) entry which is preliminary data.</text>
</comment>
<reference evidence="1 2" key="1">
    <citation type="submission" date="2018-08" db="EMBL/GenBank/DDBJ databases">
        <title>Genomic Encyclopedia of Type Strains, Phase IV (KMG-IV): sequencing the most valuable type-strain genomes for metagenomic binning, comparative biology and taxonomic classification.</title>
        <authorList>
            <person name="Goeker M."/>
        </authorList>
    </citation>
    <scope>NUCLEOTIDE SEQUENCE [LARGE SCALE GENOMIC DNA]</scope>
    <source>
        <strain evidence="1 2">DSM 25527</strain>
    </source>
</reference>
<organism evidence="1 2">
    <name type="scientific">Hephaestia caeni</name>
    <dbReference type="NCBI Taxonomy" id="645617"/>
    <lineage>
        <taxon>Bacteria</taxon>
        <taxon>Pseudomonadati</taxon>
        <taxon>Pseudomonadota</taxon>
        <taxon>Alphaproteobacteria</taxon>
        <taxon>Sphingomonadales</taxon>
        <taxon>Sphingomonadaceae</taxon>
        <taxon>Hephaestia</taxon>
    </lineage>
</organism>